<evidence type="ECO:0000259" key="1">
    <source>
        <dbReference type="Pfam" id="PF12973"/>
    </source>
</evidence>
<dbReference type="CDD" id="cd20303">
    <property type="entry name" value="cupin_ChrR_1"/>
    <property type="match status" value="2"/>
</dbReference>
<dbReference type="SUPFAM" id="SSF51182">
    <property type="entry name" value="RmlC-like cupins"/>
    <property type="match status" value="2"/>
</dbReference>
<dbReference type="EMBL" id="CP114976">
    <property type="protein sequence ID" value="WBE24284.1"/>
    <property type="molecule type" value="Genomic_DNA"/>
</dbReference>
<gene>
    <name evidence="2" type="ORF">O6P33_07810</name>
</gene>
<sequence>MQLNSDFSQRIVILPDQYAFIDSPLAGVSRMMLERAGNEVARATSIVRYAAGSGYSAHTHNGGEEILVLDGIFSDEHGDYPTGTYLRNPPGTAHQPFSKEGCTLLVKLWQFAAGDNTQLALNTQQAKWLPGLVAGLSVLPLHEHDGVNTALVRWAANTQFNPHTHPGGEEILVLEGVFCDEFGQYPAGSWLRNPRYSSHRPFTQAQGALIYVKTGHLGAGLLGDHFINPAVQ</sequence>
<feature type="domain" description="ChrR-like cupin" evidence="1">
    <location>
        <begin position="118"/>
        <end position="217"/>
    </location>
</feature>
<proteinExistence type="predicted"/>
<evidence type="ECO:0000313" key="3">
    <source>
        <dbReference type="Proteomes" id="UP001212189"/>
    </source>
</evidence>
<keyword evidence="3" id="KW-1185">Reference proteome</keyword>
<dbReference type="InterPro" id="IPR014710">
    <property type="entry name" value="RmlC-like_jellyroll"/>
</dbReference>
<dbReference type="AlphaFoldDB" id="A0AAE9VR85"/>
<dbReference type="RefSeq" id="WP_269817226.1">
    <property type="nucleotide sequence ID" value="NZ_CP114976.1"/>
</dbReference>
<organism evidence="2 3">
    <name type="scientific">Denitrificimonas caeni</name>
    <dbReference type="NCBI Taxonomy" id="521720"/>
    <lineage>
        <taxon>Bacteria</taxon>
        <taxon>Pseudomonadati</taxon>
        <taxon>Pseudomonadota</taxon>
        <taxon>Gammaproteobacteria</taxon>
        <taxon>Pseudomonadales</taxon>
        <taxon>Pseudomonadaceae</taxon>
        <taxon>Denitrificimonas</taxon>
    </lineage>
</organism>
<reference evidence="2 3" key="1">
    <citation type="submission" date="2022-12" db="EMBL/GenBank/DDBJ databases">
        <title>Coexistence and Characterization of a Novel Tigecycline Resistance gene tet(X) variant and blaNDM-1 in a Pseudomonas caeni Isolate of Chicken Origin.</title>
        <authorList>
            <person name="Lu X."/>
            <person name="Zhang L."/>
            <person name="Li R."/>
            <person name="Wang Z."/>
        </authorList>
    </citation>
    <scope>NUCLEOTIDE SEQUENCE [LARGE SCALE GENOMIC DNA]</scope>
    <source>
        <strain evidence="2 3">CE14</strain>
    </source>
</reference>
<dbReference type="InterPro" id="IPR025979">
    <property type="entry name" value="ChrR-like_cupin_dom"/>
</dbReference>
<evidence type="ECO:0000313" key="2">
    <source>
        <dbReference type="EMBL" id="WBE24284.1"/>
    </source>
</evidence>
<dbReference type="InterPro" id="IPR011051">
    <property type="entry name" value="RmlC_Cupin_sf"/>
</dbReference>
<protein>
    <submittedName>
        <fullName evidence="2">Cupin domain-containing protein</fullName>
    </submittedName>
</protein>
<dbReference type="Pfam" id="PF12973">
    <property type="entry name" value="Cupin_7"/>
    <property type="match status" value="2"/>
</dbReference>
<dbReference type="Proteomes" id="UP001212189">
    <property type="component" value="Chromosome"/>
</dbReference>
<name>A0AAE9VR85_9GAMM</name>
<dbReference type="KEGG" id="dce:O6P33_07810"/>
<feature type="domain" description="ChrR-like cupin" evidence="1">
    <location>
        <begin position="9"/>
        <end position="112"/>
    </location>
</feature>
<dbReference type="Gene3D" id="2.60.120.10">
    <property type="entry name" value="Jelly Rolls"/>
    <property type="match status" value="1"/>
</dbReference>
<accession>A0AAE9VR85</accession>